<evidence type="ECO:0008006" key="5">
    <source>
        <dbReference type="Google" id="ProtNLM"/>
    </source>
</evidence>
<dbReference type="AlphaFoldDB" id="A0A5J4WR52"/>
<organism evidence="3 4">
    <name type="scientific">Streblomastix strix</name>
    <dbReference type="NCBI Taxonomy" id="222440"/>
    <lineage>
        <taxon>Eukaryota</taxon>
        <taxon>Metamonada</taxon>
        <taxon>Preaxostyla</taxon>
        <taxon>Oxymonadida</taxon>
        <taxon>Streblomastigidae</taxon>
        <taxon>Streblomastix</taxon>
    </lineage>
</organism>
<feature type="coiled-coil region" evidence="1">
    <location>
        <begin position="65"/>
        <end position="179"/>
    </location>
</feature>
<evidence type="ECO:0000256" key="2">
    <source>
        <dbReference type="SAM" id="MobiDB-lite"/>
    </source>
</evidence>
<evidence type="ECO:0000313" key="4">
    <source>
        <dbReference type="Proteomes" id="UP000324800"/>
    </source>
</evidence>
<feature type="coiled-coil region" evidence="1">
    <location>
        <begin position="277"/>
        <end position="339"/>
    </location>
</feature>
<accession>A0A5J4WR52</accession>
<feature type="compositionally biased region" description="Basic and acidic residues" evidence="2">
    <location>
        <begin position="12"/>
        <end position="44"/>
    </location>
</feature>
<dbReference type="Proteomes" id="UP000324800">
    <property type="component" value="Unassembled WGS sequence"/>
</dbReference>
<gene>
    <name evidence="3" type="ORF">EZS28_007925</name>
</gene>
<comment type="caution">
    <text evidence="3">The sequence shown here is derived from an EMBL/GenBank/DDBJ whole genome shotgun (WGS) entry which is preliminary data.</text>
</comment>
<evidence type="ECO:0000313" key="3">
    <source>
        <dbReference type="EMBL" id="KAA6396549.1"/>
    </source>
</evidence>
<feature type="compositionally biased region" description="Acidic residues" evidence="2">
    <location>
        <begin position="1"/>
        <end position="11"/>
    </location>
</feature>
<dbReference type="EMBL" id="SNRW01001397">
    <property type="protein sequence ID" value="KAA6396549.1"/>
    <property type="molecule type" value="Genomic_DNA"/>
</dbReference>
<feature type="compositionally biased region" description="Low complexity" evidence="2">
    <location>
        <begin position="248"/>
        <end position="261"/>
    </location>
</feature>
<proteinExistence type="predicted"/>
<reference evidence="3 4" key="1">
    <citation type="submission" date="2019-03" db="EMBL/GenBank/DDBJ databases">
        <title>Single cell metagenomics reveals metabolic interactions within the superorganism composed of flagellate Streblomastix strix and complex community of Bacteroidetes bacteria on its surface.</title>
        <authorList>
            <person name="Treitli S.C."/>
            <person name="Kolisko M."/>
            <person name="Husnik F."/>
            <person name="Keeling P."/>
            <person name="Hampl V."/>
        </authorList>
    </citation>
    <scope>NUCLEOTIDE SEQUENCE [LARGE SCALE GENOMIC DNA]</scope>
    <source>
        <strain evidence="3">ST1C</strain>
    </source>
</reference>
<feature type="region of interest" description="Disordered" evidence="2">
    <location>
        <begin position="208"/>
        <end position="263"/>
    </location>
</feature>
<feature type="region of interest" description="Disordered" evidence="2">
    <location>
        <begin position="1"/>
        <end position="44"/>
    </location>
</feature>
<protein>
    <recommendedName>
        <fullName evidence="5">Lebercilin domain-containing protein</fullName>
    </recommendedName>
</protein>
<keyword evidence="1" id="KW-0175">Coiled coil</keyword>
<sequence length="379" mass="44633">MDYEPDFDEQDLDIKESQTQKSEESGEIQERQGNKVNSEFHDNDNANQVLSNDFETDISVLRKNNAIIRRELMLLRRTIEKTENQKNRTQQLQNIFASKQKELEDLKTEDQTLQSQIRSIEKNNKKENDNNLDLVKEIRELKEQIRSQDKQNIDVESQLRSIDKRNIRIEEEIKLLKLRNEHLAYSLFIKLGPAQSELELREIYDSKYKLPSNPPKPVPISKGIDTKQLHDPYTSPQRKQNQPPPHIQQQTKSQSHQPQSSALSDLHIKEIEIQKLMKRQDEIAKQKEKQFQQLQKLFIDIQSKNKDIEFQITEREKQIKDKEREKELLLKQIALLVNKNDAIQDTSPRQKTKKNQKSSKINHDDQNEVVSNDDAEDAS</sequence>
<name>A0A5J4WR52_9EUKA</name>
<evidence type="ECO:0000256" key="1">
    <source>
        <dbReference type="SAM" id="Coils"/>
    </source>
</evidence>
<feature type="region of interest" description="Disordered" evidence="2">
    <location>
        <begin position="339"/>
        <end position="379"/>
    </location>
</feature>